<dbReference type="Proteomes" id="UP000515854">
    <property type="component" value="Genome"/>
</dbReference>
<protein>
    <submittedName>
        <fullName evidence="1">Uncharacterized protein</fullName>
    </submittedName>
</protein>
<gene>
    <name evidence="1" type="primary">65</name>
    <name evidence="1" type="ORF">SEA_MRMIYAGI_65</name>
</gene>
<proteinExistence type="predicted"/>
<evidence type="ECO:0000313" key="2">
    <source>
        <dbReference type="Proteomes" id="UP000515854"/>
    </source>
</evidence>
<reference evidence="1 2" key="1">
    <citation type="submission" date="2020-07" db="EMBL/GenBank/DDBJ databases">
        <authorList>
            <person name="Baliraine F.N."/>
            <person name="Frederick G.D."/>
            <person name="Mills R.B."/>
            <person name="Woodruff J.W."/>
            <person name="Richardson W.J."/>
            <person name="Garlena R.A."/>
            <person name="Russell D.A."/>
            <person name="Pope W.H."/>
            <person name="Jacobs-Sera D."/>
            <person name="Hatfull G.F."/>
        </authorList>
    </citation>
    <scope>NUCLEOTIDE SEQUENCE [LARGE SCALE GENOMIC DNA]</scope>
</reference>
<accession>A0A7G8LPV7</accession>
<name>A0A7G8LPV7_9CAUD</name>
<evidence type="ECO:0000313" key="1">
    <source>
        <dbReference type="EMBL" id="QNJ59279.1"/>
    </source>
</evidence>
<dbReference type="EMBL" id="MT776806">
    <property type="protein sequence ID" value="QNJ59279.1"/>
    <property type="molecule type" value="Genomic_DNA"/>
</dbReference>
<organism evidence="1 2">
    <name type="scientific">Mycobacterium phage MrMiyagi</name>
    <dbReference type="NCBI Taxonomy" id="2762395"/>
    <lineage>
        <taxon>Viruses</taxon>
        <taxon>Duplodnaviria</taxon>
        <taxon>Heunggongvirae</taxon>
        <taxon>Uroviricota</taxon>
        <taxon>Caudoviricetes</taxon>
        <taxon>Fowlmouthvirus</taxon>
        <taxon>Fowlmouthvirus fowlmouth</taxon>
    </lineage>
</organism>
<sequence length="46" mass="5790">MIQTLRNLFRAKRFHKLQKRANEEQLCKFHETLANEIREERRHQIK</sequence>